<keyword evidence="6" id="KW-1185">Reference proteome</keyword>
<feature type="compositionally biased region" description="Low complexity" evidence="4">
    <location>
        <begin position="197"/>
        <end position="206"/>
    </location>
</feature>
<dbReference type="PANTHER" id="PTHR24198">
    <property type="entry name" value="ANKYRIN REPEAT AND PROTEIN KINASE DOMAIN-CONTAINING PROTEIN"/>
    <property type="match status" value="1"/>
</dbReference>
<feature type="repeat" description="ANK" evidence="3">
    <location>
        <begin position="397"/>
        <end position="429"/>
    </location>
</feature>
<dbReference type="PROSITE" id="PS50297">
    <property type="entry name" value="ANK_REP_REGION"/>
    <property type="match status" value="3"/>
</dbReference>
<evidence type="ECO:0000256" key="4">
    <source>
        <dbReference type="SAM" id="MobiDB-lite"/>
    </source>
</evidence>
<name>A0AAD9W368_PHOAM</name>
<gene>
    <name evidence="5" type="ORF">N8I77_005232</name>
</gene>
<feature type="repeat" description="ANK" evidence="3">
    <location>
        <begin position="264"/>
        <end position="296"/>
    </location>
</feature>
<sequence length="625" mass="67583">MTTFSAAVHAAQCQAIQHRALSATLKIAENVSQWNGSDSPFTEVSMKLKELSEAAFELGNKLGEAGQISQRLHNTLTDRLEKCAYAETIVEKETGAFAAQQFPVDEVLLSKYEHWAGLETSVMKALVEAIQINTADGQDKLLCGRGYRGLLEMADAAFRAVISSDTDTFGMNDEEPPAYDENPHEHVSDVKGPGPPASSTTSPSSSKNTRESKLSEVFRAVTAPFRYKPEPLVMALCEASSRGDIDTVTSLITSGANINGRNDEGKTPLVQAIENQQPNVVTKLLQLGASKDVNDSAKKLPPLFWAASAGDIPMAKLLLQYGCSPNHKNIYGWAYFLDIVDKGDLGMVKLLLDHGAEVNATDQYGRVAFQHAYSRNNLAMLKLLQSRGGSVNATDITGCPIVILALQENKDDIFHFLLEHGANVNSTSSTGTPLIIEAFTRQRTNIVKKLLERGADPNAKDLVGTSMLMNTIKAQTFTANGREELIKLLLTYGATPNDSDMWGKSAVSLLIERQHISLVPLLLEKGLDPNKELGNGETLLIYAIDCGNAELIKKLLRHGASPNGSNKKGCTPLVQAVQARDFETIKLLVASGADVNVMGVISPLDLARLLGVKETEDLLVKSGAR</sequence>
<feature type="repeat" description="ANK" evidence="3">
    <location>
        <begin position="568"/>
        <end position="600"/>
    </location>
</feature>
<dbReference type="SUPFAM" id="SSF48403">
    <property type="entry name" value="Ankyrin repeat"/>
    <property type="match status" value="1"/>
</dbReference>
<accession>A0AAD9W368</accession>
<dbReference type="PROSITE" id="PS50088">
    <property type="entry name" value="ANK_REPEAT"/>
    <property type="match status" value="6"/>
</dbReference>
<dbReference type="Pfam" id="PF12796">
    <property type="entry name" value="Ank_2"/>
    <property type="match status" value="3"/>
</dbReference>
<keyword evidence="2 3" id="KW-0040">ANK repeat</keyword>
<dbReference type="AlphaFoldDB" id="A0AAD9W368"/>
<dbReference type="PANTHER" id="PTHR24198:SF165">
    <property type="entry name" value="ANKYRIN REPEAT-CONTAINING PROTEIN-RELATED"/>
    <property type="match status" value="1"/>
</dbReference>
<evidence type="ECO:0000313" key="6">
    <source>
        <dbReference type="Proteomes" id="UP001265746"/>
    </source>
</evidence>
<organism evidence="5 6">
    <name type="scientific">Phomopsis amygdali</name>
    <name type="common">Fusicoccum amygdali</name>
    <dbReference type="NCBI Taxonomy" id="1214568"/>
    <lineage>
        <taxon>Eukaryota</taxon>
        <taxon>Fungi</taxon>
        <taxon>Dikarya</taxon>
        <taxon>Ascomycota</taxon>
        <taxon>Pezizomycotina</taxon>
        <taxon>Sordariomycetes</taxon>
        <taxon>Sordariomycetidae</taxon>
        <taxon>Diaporthales</taxon>
        <taxon>Diaporthaceae</taxon>
        <taxon>Diaporthe</taxon>
    </lineage>
</organism>
<protein>
    <submittedName>
        <fullName evidence="5">Uncharacterized protein</fullName>
    </submittedName>
</protein>
<evidence type="ECO:0000256" key="1">
    <source>
        <dbReference type="ARBA" id="ARBA00022737"/>
    </source>
</evidence>
<evidence type="ECO:0000256" key="2">
    <source>
        <dbReference type="ARBA" id="ARBA00023043"/>
    </source>
</evidence>
<comment type="caution">
    <text evidence="5">The sequence shown here is derived from an EMBL/GenBank/DDBJ whole genome shotgun (WGS) entry which is preliminary data.</text>
</comment>
<feature type="repeat" description="ANK" evidence="3">
    <location>
        <begin position="331"/>
        <end position="363"/>
    </location>
</feature>
<dbReference type="InterPro" id="IPR002110">
    <property type="entry name" value="Ankyrin_rpt"/>
</dbReference>
<dbReference type="Pfam" id="PF00023">
    <property type="entry name" value="Ank"/>
    <property type="match status" value="1"/>
</dbReference>
<dbReference type="Gene3D" id="1.25.40.20">
    <property type="entry name" value="Ankyrin repeat-containing domain"/>
    <property type="match status" value="2"/>
</dbReference>
<proteinExistence type="predicted"/>
<dbReference type="EMBL" id="JAUJFL010000003">
    <property type="protein sequence ID" value="KAK2606489.1"/>
    <property type="molecule type" value="Genomic_DNA"/>
</dbReference>
<reference evidence="5" key="1">
    <citation type="submission" date="2023-06" db="EMBL/GenBank/DDBJ databases">
        <authorList>
            <person name="Noh H."/>
        </authorList>
    </citation>
    <scope>NUCLEOTIDE SEQUENCE</scope>
    <source>
        <strain evidence="5">DUCC20226</strain>
    </source>
</reference>
<feature type="repeat" description="ANK" evidence="3">
    <location>
        <begin position="429"/>
        <end position="462"/>
    </location>
</feature>
<evidence type="ECO:0000313" key="5">
    <source>
        <dbReference type="EMBL" id="KAK2606489.1"/>
    </source>
</evidence>
<keyword evidence="1" id="KW-0677">Repeat</keyword>
<dbReference type="InterPro" id="IPR036770">
    <property type="entry name" value="Ankyrin_rpt-contain_sf"/>
</dbReference>
<evidence type="ECO:0000256" key="3">
    <source>
        <dbReference type="PROSITE-ProRule" id="PRU00023"/>
    </source>
</evidence>
<feature type="region of interest" description="Disordered" evidence="4">
    <location>
        <begin position="167"/>
        <end position="213"/>
    </location>
</feature>
<dbReference type="Proteomes" id="UP001265746">
    <property type="component" value="Unassembled WGS sequence"/>
</dbReference>
<dbReference type="SMART" id="SM00248">
    <property type="entry name" value="ANK"/>
    <property type="match status" value="11"/>
</dbReference>
<feature type="repeat" description="ANK" evidence="3">
    <location>
        <begin position="535"/>
        <end position="567"/>
    </location>
</feature>